<dbReference type="Proteomes" id="UP000325440">
    <property type="component" value="Unassembled WGS sequence"/>
</dbReference>
<dbReference type="SUPFAM" id="SSF55550">
    <property type="entry name" value="SH2 domain"/>
    <property type="match status" value="1"/>
</dbReference>
<gene>
    <name evidence="4" type="ORF">CINCED_3A016893</name>
</gene>
<dbReference type="InterPro" id="IPR036860">
    <property type="entry name" value="SH2_dom_sf"/>
</dbReference>
<dbReference type="SMART" id="SM00252">
    <property type="entry name" value="SH2"/>
    <property type="match status" value="1"/>
</dbReference>
<feature type="coiled-coil region" evidence="2">
    <location>
        <begin position="208"/>
        <end position="260"/>
    </location>
</feature>
<dbReference type="OrthoDB" id="10003345at2759"/>
<evidence type="ECO:0000313" key="5">
    <source>
        <dbReference type="Proteomes" id="UP000325440"/>
    </source>
</evidence>
<dbReference type="PRINTS" id="PR00401">
    <property type="entry name" value="SH2DOMAIN"/>
</dbReference>
<sequence>MYMFDFRFIIMLQQILKDMYVDPELLAELDEAQKQTLFCRMREEQVRRWSVWDHSENSKAINSKKHKSKKKVQWLLDVDGEPWTWIMGEHKDDKTIEQIIEEEAREAARVQAEHETEHLRLKVESELMAMLESKTKQQFHPPENKYSHDSEVIYCSVEDLKTKNTRKSCATATPAIRGALKELSFNKVSERVRNWEHRVMEERTSEIYKIMKNKKEEEERQAEEADKKQEIVWREQEQKAKEAELQKRQIARQAREEHRKSMLCFEKPFNGVFVPDSSKPPSKKAVIEWFRAKEIPRRAGFDQNKNAIATWFHGLITRQEAEVLLNKEPVGSFLVRISERIWGYAITYKDFDCCKHYLVDASNGHYQFLGANQMAHNTLSELITYHRNMPITKTGEELLLRPCNRTTNLPPLVFQGLLKT</sequence>
<dbReference type="GO" id="GO:0005737">
    <property type="term" value="C:cytoplasm"/>
    <property type="evidence" value="ECO:0007669"/>
    <property type="project" value="TreeGrafter"/>
</dbReference>
<dbReference type="AlphaFoldDB" id="A0A5E4MH61"/>
<organism evidence="4 5">
    <name type="scientific">Cinara cedri</name>
    <dbReference type="NCBI Taxonomy" id="506608"/>
    <lineage>
        <taxon>Eukaryota</taxon>
        <taxon>Metazoa</taxon>
        <taxon>Ecdysozoa</taxon>
        <taxon>Arthropoda</taxon>
        <taxon>Hexapoda</taxon>
        <taxon>Insecta</taxon>
        <taxon>Pterygota</taxon>
        <taxon>Neoptera</taxon>
        <taxon>Paraneoptera</taxon>
        <taxon>Hemiptera</taxon>
        <taxon>Sternorrhyncha</taxon>
        <taxon>Aphidomorpha</taxon>
        <taxon>Aphidoidea</taxon>
        <taxon>Aphididae</taxon>
        <taxon>Lachninae</taxon>
        <taxon>Cinara</taxon>
    </lineage>
</organism>
<keyword evidence="5" id="KW-1185">Reference proteome</keyword>
<dbReference type="PROSITE" id="PS50001">
    <property type="entry name" value="SH2"/>
    <property type="match status" value="1"/>
</dbReference>
<dbReference type="PANTHER" id="PTHR14388">
    <property type="entry name" value="T CELL-SPECIFIC ADAPTER PROTEIN TSAD"/>
    <property type="match status" value="1"/>
</dbReference>
<evidence type="ECO:0000259" key="3">
    <source>
        <dbReference type="PROSITE" id="PS50001"/>
    </source>
</evidence>
<evidence type="ECO:0000256" key="2">
    <source>
        <dbReference type="SAM" id="Coils"/>
    </source>
</evidence>
<dbReference type="PANTHER" id="PTHR14388:SF17">
    <property type="entry name" value="SH2 DOMAIN-CONTAINING PROTEIN"/>
    <property type="match status" value="1"/>
</dbReference>
<proteinExistence type="predicted"/>
<evidence type="ECO:0000313" key="4">
    <source>
        <dbReference type="EMBL" id="VVC31628.1"/>
    </source>
</evidence>
<dbReference type="EMBL" id="CABPRJ010000950">
    <property type="protein sequence ID" value="VVC31628.1"/>
    <property type="molecule type" value="Genomic_DNA"/>
</dbReference>
<evidence type="ECO:0000256" key="1">
    <source>
        <dbReference type="PROSITE-ProRule" id="PRU00191"/>
    </source>
</evidence>
<feature type="domain" description="SH2" evidence="3">
    <location>
        <begin position="311"/>
        <end position="403"/>
    </location>
</feature>
<dbReference type="InterPro" id="IPR000980">
    <property type="entry name" value="SH2"/>
</dbReference>
<dbReference type="Gene3D" id="3.30.505.10">
    <property type="entry name" value="SH2 domain"/>
    <property type="match status" value="1"/>
</dbReference>
<accession>A0A5E4MH61</accession>
<name>A0A5E4MH61_9HEMI</name>
<reference evidence="4 5" key="1">
    <citation type="submission" date="2019-08" db="EMBL/GenBank/DDBJ databases">
        <authorList>
            <person name="Alioto T."/>
            <person name="Alioto T."/>
            <person name="Gomez Garrido J."/>
        </authorList>
    </citation>
    <scope>NUCLEOTIDE SEQUENCE [LARGE SCALE GENOMIC DNA]</scope>
</reference>
<keyword evidence="1" id="KW-0727">SH2 domain</keyword>
<protein>
    <submittedName>
        <fullName evidence="4">SH2 domain</fullName>
    </submittedName>
</protein>
<dbReference type="Pfam" id="PF00017">
    <property type="entry name" value="SH2"/>
    <property type="match status" value="1"/>
</dbReference>
<keyword evidence="2" id="KW-0175">Coiled coil</keyword>